<dbReference type="GO" id="GO:0046872">
    <property type="term" value="F:metal ion binding"/>
    <property type="evidence" value="ECO:0007669"/>
    <property type="project" value="UniProtKB-KW"/>
</dbReference>
<evidence type="ECO:0000259" key="9">
    <source>
        <dbReference type="Pfam" id="PF01979"/>
    </source>
</evidence>
<comment type="similarity">
    <text evidence="1 5">Belongs to the metallo-dependent hydrolases superfamily. NagA family.</text>
</comment>
<evidence type="ECO:0000256" key="3">
    <source>
        <dbReference type="ARBA" id="ARBA00022801"/>
    </source>
</evidence>
<keyword evidence="4 5" id="KW-0119">Carbohydrate metabolism</keyword>
<name>A0A154BR88_ANASB</name>
<comment type="cofactor">
    <cofactor evidence="8">
        <name>a divalent metal cation</name>
        <dbReference type="ChEBI" id="CHEBI:60240"/>
    </cofactor>
    <text evidence="8">Binds 1 divalent metal cation per subunit.</text>
</comment>
<dbReference type="InterPro" id="IPR006680">
    <property type="entry name" value="Amidohydro-rel"/>
</dbReference>
<proteinExistence type="inferred from homology"/>
<keyword evidence="2 8" id="KW-0479">Metal-binding</keyword>
<feature type="binding site" evidence="7">
    <location>
        <begin position="226"/>
        <end position="227"/>
    </location>
    <ligand>
        <name>substrate</name>
    </ligand>
</feature>
<protein>
    <submittedName>
        <fullName evidence="10">N-acetylglucosamine-6-phosphate deacetylase</fullName>
    </submittedName>
</protein>
<dbReference type="EMBL" id="LSGP01000017">
    <property type="protein sequence ID" value="KYZ76441.1"/>
    <property type="molecule type" value="Genomic_DNA"/>
</dbReference>
<dbReference type="Gene3D" id="3.20.20.140">
    <property type="entry name" value="Metal-dependent hydrolases"/>
    <property type="match status" value="1"/>
</dbReference>
<feature type="binding site" evidence="7">
    <location>
        <position position="258"/>
    </location>
    <ligand>
        <name>substrate</name>
    </ligand>
</feature>
<evidence type="ECO:0000256" key="7">
    <source>
        <dbReference type="PIRSR" id="PIRSR038994-2"/>
    </source>
</evidence>
<evidence type="ECO:0000313" key="11">
    <source>
        <dbReference type="Proteomes" id="UP000076268"/>
    </source>
</evidence>
<dbReference type="Pfam" id="PF01979">
    <property type="entry name" value="Amidohydro_1"/>
    <property type="match status" value="1"/>
</dbReference>
<dbReference type="AlphaFoldDB" id="A0A154BR88"/>
<keyword evidence="3 5" id="KW-0378">Hydrolase</keyword>
<feature type="binding site" evidence="8">
    <location>
        <position position="202"/>
    </location>
    <ligand>
        <name>Zn(2+)</name>
        <dbReference type="ChEBI" id="CHEBI:29105"/>
    </ligand>
</feature>
<dbReference type="Proteomes" id="UP000076268">
    <property type="component" value="Unassembled WGS sequence"/>
</dbReference>
<feature type="binding site" evidence="8">
    <location>
        <position position="223"/>
    </location>
    <ligand>
        <name>Zn(2+)</name>
        <dbReference type="ChEBI" id="CHEBI:29105"/>
    </ligand>
</feature>
<organism evidence="10 11">
    <name type="scientific">Anaerosporomusa subterranea</name>
    <dbReference type="NCBI Taxonomy" id="1794912"/>
    <lineage>
        <taxon>Bacteria</taxon>
        <taxon>Bacillati</taxon>
        <taxon>Bacillota</taxon>
        <taxon>Negativicutes</taxon>
        <taxon>Acetonemataceae</taxon>
        <taxon>Anaerosporomusa</taxon>
    </lineage>
</organism>
<dbReference type="SUPFAM" id="SSF51338">
    <property type="entry name" value="Composite domain of metallo-dependent hydrolases"/>
    <property type="match status" value="1"/>
</dbReference>
<dbReference type="InterPro" id="IPR011059">
    <property type="entry name" value="Metal-dep_hydrolase_composite"/>
</dbReference>
<dbReference type="OrthoDB" id="9776488at2"/>
<evidence type="ECO:0000256" key="1">
    <source>
        <dbReference type="ARBA" id="ARBA00010716"/>
    </source>
</evidence>
<evidence type="ECO:0000256" key="4">
    <source>
        <dbReference type="ARBA" id="ARBA00023277"/>
    </source>
</evidence>
<feature type="binding site" evidence="7">
    <location>
        <position position="143"/>
    </location>
    <ligand>
        <name>substrate</name>
    </ligand>
</feature>
<dbReference type="STRING" id="1794912.AXX12_08390"/>
<accession>A0A154BR88</accession>
<feature type="binding site" evidence="8">
    <location>
        <position position="132"/>
    </location>
    <ligand>
        <name>Zn(2+)</name>
        <dbReference type="ChEBI" id="CHEBI:29105"/>
    </ligand>
</feature>
<comment type="caution">
    <text evidence="10">The sequence shown here is derived from an EMBL/GenBank/DDBJ whole genome shotgun (WGS) entry which is preliminary data.</text>
</comment>
<dbReference type="RefSeq" id="WP_066241924.1">
    <property type="nucleotide sequence ID" value="NZ_LSGP01000017.1"/>
</dbReference>
<dbReference type="GO" id="GO:0008448">
    <property type="term" value="F:N-acetylglucosamine-6-phosphate deacetylase activity"/>
    <property type="evidence" value="ECO:0007669"/>
    <property type="project" value="InterPro"/>
</dbReference>
<dbReference type="NCBIfam" id="TIGR00221">
    <property type="entry name" value="nagA"/>
    <property type="match status" value="1"/>
</dbReference>
<dbReference type="InterPro" id="IPR032466">
    <property type="entry name" value="Metal_Hydrolase"/>
</dbReference>
<feature type="binding site" evidence="7">
    <location>
        <begin position="314"/>
        <end position="316"/>
    </location>
    <ligand>
        <name>substrate</name>
    </ligand>
</feature>
<dbReference type="PANTHER" id="PTHR11113">
    <property type="entry name" value="N-ACETYLGLUCOSAMINE-6-PHOSPHATE DEACETYLASE"/>
    <property type="match status" value="1"/>
</dbReference>
<dbReference type="PANTHER" id="PTHR11113:SF14">
    <property type="entry name" value="N-ACETYLGLUCOSAMINE-6-PHOSPHATE DEACETYLASE"/>
    <property type="match status" value="1"/>
</dbReference>
<evidence type="ECO:0000256" key="2">
    <source>
        <dbReference type="ARBA" id="ARBA00022723"/>
    </source>
</evidence>
<dbReference type="SUPFAM" id="SSF51556">
    <property type="entry name" value="Metallo-dependent hydrolases"/>
    <property type="match status" value="1"/>
</dbReference>
<feature type="domain" description="Amidohydrolase-related" evidence="9">
    <location>
        <begin position="53"/>
        <end position="382"/>
    </location>
</feature>
<dbReference type="PIRSF" id="PIRSF038994">
    <property type="entry name" value="NagA"/>
    <property type="match status" value="1"/>
</dbReference>
<evidence type="ECO:0000256" key="8">
    <source>
        <dbReference type="PIRSR" id="PIRSR038994-3"/>
    </source>
</evidence>
<keyword evidence="11" id="KW-1185">Reference proteome</keyword>
<evidence type="ECO:0000313" key="10">
    <source>
        <dbReference type="EMBL" id="KYZ76441.1"/>
    </source>
</evidence>
<dbReference type="InterPro" id="IPR003764">
    <property type="entry name" value="GlcNAc_6-P_deAcase"/>
</dbReference>
<evidence type="ECO:0000256" key="6">
    <source>
        <dbReference type="PIRSR" id="PIRSR038994-1"/>
    </source>
</evidence>
<feature type="binding site" evidence="7">
    <location>
        <position position="234"/>
    </location>
    <ligand>
        <name>substrate</name>
    </ligand>
</feature>
<dbReference type="Gene3D" id="2.30.40.10">
    <property type="entry name" value="Urease, subunit C, domain 1"/>
    <property type="match status" value="1"/>
</dbReference>
<evidence type="ECO:0000256" key="5">
    <source>
        <dbReference type="PIRNR" id="PIRNR038994"/>
    </source>
</evidence>
<sequence>MNNGRITHAKVVLSDQVLDDETVIIRGGRIVAVGSAPATDGCDAWTVDAAGDWIVPGLIDLHVHGAGGCDTMDGTPESLTAMSRTLLSQGTTAFLTTTMSSSPDTLATVLTNIAAVQKAQTDGAEILGVHMEGPFLSPAYKGAQTEEALYPAERADEAAVFAALAERYPGLVRILTLAIERPGAAELVRLCRQFGIIPSVGHSEATYEQMRQAVEWGVSQVTHAFNAMPSIHHRRPGLLTEALKNPAIRLELIADGVHIHPAILELVLGIKPEPSVLLVSDGTRAVGMPDGEYDLGGQMTYVKNGIATLSDGTIAGSAFPLLQGVKTLAKIGYDLPRAIRHASLYPAQLLGIEDHLGSIAPGKEATLVRLDFALNIKQVWQRGMLVSWR</sequence>
<dbReference type="GO" id="GO:0006046">
    <property type="term" value="P:N-acetylglucosamine catabolic process"/>
    <property type="evidence" value="ECO:0007669"/>
    <property type="project" value="TreeGrafter"/>
</dbReference>
<gene>
    <name evidence="10" type="ORF">AXX12_08390</name>
</gene>
<feature type="active site" description="Proton donor/acceptor" evidence="6">
    <location>
        <position position="281"/>
    </location>
</feature>
<dbReference type="CDD" id="cd00854">
    <property type="entry name" value="NagA"/>
    <property type="match status" value="1"/>
</dbReference>
<reference evidence="10 11" key="1">
    <citation type="submission" date="2016-02" db="EMBL/GenBank/DDBJ databases">
        <title>Anaerosporomusa subterraneum gen. nov., sp. nov., a spore-forming obligate anaerobe isolated from saprolite.</title>
        <authorList>
            <person name="Choi J.K."/>
            <person name="Shah M."/>
            <person name="Yee N."/>
        </authorList>
    </citation>
    <scope>NUCLEOTIDE SEQUENCE [LARGE SCALE GENOMIC DNA]</scope>
    <source>
        <strain evidence="10 11">RU4</strain>
    </source>
</reference>